<dbReference type="OrthoDB" id="7375454at2"/>
<dbReference type="Proteomes" id="UP000509702">
    <property type="component" value="Chromosome"/>
</dbReference>
<keyword evidence="2" id="KW-1185">Reference proteome</keyword>
<protein>
    <submittedName>
        <fullName evidence="1">Uncharacterized protein</fullName>
    </submittedName>
</protein>
<dbReference type="EMBL" id="CP054619">
    <property type="protein sequence ID" value="QKS51711.1"/>
    <property type="molecule type" value="Genomic_DNA"/>
</dbReference>
<reference evidence="1 2" key="1">
    <citation type="submission" date="2020-06" db="EMBL/GenBank/DDBJ databases">
        <title>Complete genome of Azosprillum oryzae KACC14407.</title>
        <authorList>
            <person name="Kim M."/>
            <person name="Park Y.-J."/>
            <person name="Shin J.-H."/>
        </authorList>
    </citation>
    <scope>NUCLEOTIDE SEQUENCE [LARGE SCALE GENOMIC DNA]</scope>
    <source>
        <strain evidence="1 2">KACC 14407</strain>
    </source>
</reference>
<sequence length="144" mass="16427">MTYVYRWTDANSPDIPNYKNKKLTYSYGGRSSDKAFWVFDKNSAYRPGKGIMKDRILLAFDFGEHYTTVVANPDNFINFESEDFKGETRHPTQVIIKSNEAGAYGIGAMIRGFLMVRDIRLATRKEMAAALGLKEIEVPAGQRW</sequence>
<accession>A0A6N1AJ05</accession>
<organism evidence="1 2">
    <name type="scientific">Azospirillum oryzae</name>
    <dbReference type="NCBI Taxonomy" id="286727"/>
    <lineage>
        <taxon>Bacteria</taxon>
        <taxon>Pseudomonadati</taxon>
        <taxon>Pseudomonadota</taxon>
        <taxon>Alphaproteobacteria</taxon>
        <taxon>Rhodospirillales</taxon>
        <taxon>Azospirillaceae</taxon>
        <taxon>Azospirillum</taxon>
    </lineage>
</organism>
<proteinExistence type="predicted"/>
<name>A0A6N1AJ05_9PROT</name>
<evidence type="ECO:0000313" key="1">
    <source>
        <dbReference type="EMBL" id="QKS51711.1"/>
    </source>
</evidence>
<dbReference type="KEGG" id="aoz:HUE56_14735"/>
<dbReference type="RefSeq" id="WP_149198311.1">
    <property type="nucleotide sequence ID" value="NZ_BSOV01000017.1"/>
</dbReference>
<evidence type="ECO:0000313" key="2">
    <source>
        <dbReference type="Proteomes" id="UP000509702"/>
    </source>
</evidence>
<gene>
    <name evidence="1" type="ORF">HUE56_14735</name>
</gene>
<dbReference type="AlphaFoldDB" id="A0A6N1AJ05"/>